<dbReference type="GO" id="GO:0003677">
    <property type="term" value="F:DNA binding"/>
    <property type="evidence" value="ECO:0007669"/>
    <property type="project" value="InterPro"/>
</dbReference>
<evidence type="ECO:0000259" key="1">
    <source>
        <dbReference type="Pfam" id="PF01609"/>
    </source>
</evidence>
<organism evidence="2 3">
    <name type="scientific">Mycoplasma nasistruthionis</name>
    <dbReference type="NCBI Taxonomy" id="353852"/>
    <lineage>
        <taxon>Bacteria</taxon>
        <taxon>Bacillati</taxon>
        <taxon>Mycoplasmatota</taxon>
        <taxon>Mollicutes</taxon>
        <taxon>Mycoplasmataceae</taxon>
        <taxon>Mycoplasma</taxon>
    </lineage>
</organism>
<evidence type="ECO:0000313" key="2">
    <source>
        <dbReference type="EMBL" id="QDF65184.1"/>
    </source>
</evidence>
<feature type="domain" description="Transposase IS4-like" evidence="1">
    <location>
        <begin position="190"/>
        <end position="479"/>
    </location>
</feature>
<dbReference type="GO" id="GO:0004803">
    <property type="term" value="F:transposase activity"/>
    <property type="evidence" value="ECO:0007669"/>
    <property type="project" value="InterPro"/>
</dbReference>
<dbReference type="EMBL" id="CP041147">
    <property type="protein sequence ID" value="QDF65184.1"/>
    <property type="molecule type" value="Genomic_DNA"/>
</dbReference>
<dbReference type="NCBIfam" id="NF033559">
    <property type="entry name" value="transpos_IS1634"/>
    <property type="match status" value="1"/>
</dbReference>
<dbReference type="GO" id="GO:0006313">
    <property type="term" value="P:DNA transposition"/>
    <property type="evidence" value="ECO:0007669"/>
    <property type="project" value="InterPro"/>
</dbReference>
<dbReference type="PANTHER" id="PTHR34614">
    <property type="match status" value="1"/>
</dbReference>
<dbReference type="AlphaFoldDB" id="A0A4Y6I6D1"/>
<name>A0A4Y6I6D1_9MOLU</name>
<reference evidence="2 3" key="1">
    <citation type="submission" date="2019-06" db="EMBL/GenBank/DDBJ databases">
        <title>Mycoplasma nasistruthionis sp. nov. str Ms03.</title>
        <authorList>
            <person name="Botes A."/>
        </authorList>
    </citation>
    <scope>NUCLEOTIDE SEQUENCE [LARGE SCALE GENOMIC DNA]</scope>
    <source>
        <strain evidence="2 3">Ms03</strain>
    </source>
</reference>
<proteinExistence type="predicted"/>
<protein>
    <submittedName>
        <fullName evidence="2">IS1634 family transposase</fullName>
    </submittedName>
</protein>
<dbReference type="SUPFAM" id="SSF53098">
    <property type="entry name" value="Ribonuclease H-like"/>
    <property type="match status" value="1"/>
</dbReference>
<dbReference type="InterPro" id="IPR012337">
    <property type="entry name" value="RNaseH-like_sf"/>
</dbReference>
<dbReference type="PANTHER" id="PTHR34614:SF2">
    <property type="entry name" value="TRANSPOSASE IS4-LIKE DOMAIN-CONTAINING PROTEIN"/>
    <property type="match status" value="1"/>
</dbReference>
<evidence type="ECO:0000313" key="3">
    <source>
        <dbReference type="Proteomes" id="UP000315201"/>
    </source>
</evidence>
<dbReference type="Proteomes" id="UP000315201">
    <property type="component" value="Chromosome"/>
</dbReference>
<sequence length="553" mass="65645">MVYNICMKEHFIVIRQKRKDHFYIFIAVSNGFAKGYSKQIGIGRLDKLEKIVDDPVGILKNICRDFNVNDDKNKIKQEIMFKLASSQYTTNQINYGIEVFYKLLDNLKIYDCLPKTKHKELEKIFKYIISSRIIQADSMFQVFKNKYKFTETPSTKKDTYYSLLDVLSENKETILKQLNEKIINNKDREIELVFYDSTTAYFESFERKGLRYPGYSKDGKFKEDQVVVGMCTDKNGIPIHYKLFKGNTGDPKTFIPFILEMKKLYNLKIVTIIADKGMSVAGNIRFLEQNNIDYIISYRLKSGTKSFKDYVRNETEYKGDDEFKYKEQEFISLYKNKRPNGKLRRKIITYSRKRAIKDFEDRQILINNFNKLKNRKGFVEGTKLLGTKKYRFFKRLKDSLYELDLDKVNEDRSLDGYYIYETSRFNLSAQEVVDIYAKQWQIEENFRTLKSGLQLRPMYVWTDKHIEAHFLVCFISLVMMKYLIYKINNFLYENGVKDHFTNSRILDAINSANKIQEIANGVVIKEIYIKNENIRNQLNDFTLIEQIVDDLYM</sequence>
<gene>
    <name evidence="2" type="ORF">FIV53_02710</name>
</gene>
<dbReference type="InterPro" id="IPR002559">
    <property type="entry name" value="Transposase_11"/>
</dbReference>
<keyword evidence="3" id="KW-1185">Reference proteome</keyword>
<dbReference type="Gene3D" id="3.90.350.10">
    <property type="entry name" value="Transposase Inhibitor Protein From Tn5, Chain A, domain 1"/>
    <property type="match status" value="1"/>
</dbReference>
<dbReference type="InterPro" id="IPR047654">
    <property type="entry name" value="IS1634_transpos"/>
</dbReference>
<accession>A0A4Y6I6D1</accession>
<dbReference type="Pfam" id="PF01609">
    <property type="entry name" value="DDE_Tnp_1"/>
    <property type="match status" value="1"/>
</dbReference>